<evidence type="ECO:0000313" key="1">
    <source>
        <dbReference type="Proteomes" id="UP000248483"/>
    </source>
</evidence>
<dbReference type="Proteomes" id="UP000248483">
    <property type="component" value="Unplaced"/>
</dbReference>
<reference evidence="2" key="1">
    <citation type="submission" date="2025-08" db="UniProtKB">
        <authorList>
            <consortium name="RefSeq"/>
        </authorList>
    </citation>
    <scope>IDENTIFICATION</scope>
    <source>
        <tissue evidence="2">Blood</tissue>
    </source>
</reference>
<evidence type="ECO:0000313" key="2">
    <source>
        <dbReference type="RefSeq" id="XP_022442408.1"/>
    </source>
</evidence>
<organism evidence="1 2">
    <name type="scientific">Delphinapterus leucas</name>
    <name type="common">Beluga whale</name>
    <dbReference type="NCBI Taxonomy" id="9749"/>
    <lineage>
        <taxon>Eukaryota</taxon>
        <taxon>Metazoa</taxon>
        <taxon>Chordata</taxon>
        <taxon>Craniata</taxon>
        <taxon>Vertebrata</taxon>
        <taxon>Euteleostomi</taxon>
        <taxon>Mammalia</taxon>
        <taxon>Eutheria</taxon>
        <taxon>Laurasiatheria</taxon>
        <taxon>Artiodactyla</taxon>
        <taxon>Whippomorpha</taxon>
        <taxon>Cetacea</taxon>
        <taxon>Odontoceti</taxon>
        <taxon>Monodontidae</taxon>
        <taxon>Delphinapterus</taxon>
    </lineage>
</organism>
<accession>A0A2Y9PID0</accession>
<protein>
    <submittedName>
        <fullName evidence="2">Uncharacterized protein LOC111181374 isoform X1</fullName>
    </submittedName>
</protein>
<keyword evidence="1" id="KW-1185">Reference proteome</keyword>
<dbReference type="InParanoid" id="A0A2Y9PID0"/>
<proteinExistence type="predicted"/>
<dbReference type="RefSeq" id="XP_022442408.1">
    <property type="nucleotide sequence ID" value="XM_022586700.2"/>
</dbReference>
<gene>
    <name evidence="2" type="primary">LOC111181374</name>
</gene>
<dbReference type="AlphaFoldDB" id="A0A2Y9PID0"/>
<name>A0A2Y9PID0_DELLE</name>
<dbReference type="KEGG" id="dle:111181374"/>
<dbReference type="GeneID" id="111181374"/>
<sequence length="208" mass="22293">MSGTPAEAPSDCGSNVSVTLALPLSERECVSGGAWRVEPHPRRRQTGVSESSPGLGTCGFLREARGTSCSRHLCELPLGPPAHRAAILLTCRVVGPSLLPSRAPRLLARRLPSGRDGETRAALRTARLEHLAVVPRWALSLRTCGRSGVDIFQESSRAAAPPQRPASGRLPQVPGDFLRALLDQQTSVAMAAMNIFAQFCVCVHKRNF</sequence>